<dbReference type="GO" id="GO:0008234">
    <property type="term" value="F:cysteine-type peptidase activity"/>
    <property type="evidence" value="ECO:0007669"/>
    <property type="project" value="UniProtKB-KW"/>
</dbReference>
<keyword evidence="4" id="KW-0788">Thiol protease</keyword>
<dbReference type="Proteomes" id="UP000237846">
    <property type="component" value="Unassembled WGS sequence"/>
</dbReference>
<organism evidence="7 8">
    <name type="scientific">Allonocardiopsis opalescens</name>
    <dbReference type="NCBI Taxonomy" id="1144618"/>
    <lineage>
        <taxon>Bacteria</taxon>
        <taxon>Bacillati</taxon>
        <taxon>Actinomycetota</taxon>
        <taxon>Actinomycetes</taxon>
        <taxon>Streptosporangiales</taxon>
        <taxon>Allonocardiopsis</taxon>
    </lineage>
</organism>
<dbReference type="Pfam" id="PF00877">
    <property type="entry name" value="NLPC_P60"/>
    <property type="match status" value="1"/>
</dbReference>
<keyword evidence="5" id="KW-0472">Membrane</keyword>
<feature type="transmembrane region" description="Helical" evidence="5">
    <location>
        <begin position="29"/>
        <end position="50"/>
    </location>
</feature>
<feature type="domain" description="NlpC/P60" evidence="6">
    <location>
        <begin position="256"/>
        <end position="381"/>
    </location>
</feature>
<sequence length="394" mass="41434">MAPDTPHPLGSTLLRRIVRDDSGGVRGGCLLAVGALAALLLLGIGAPMMMGPPSPLVQLMAQSCEEGGGQDQDQPAPSVLANGEIPSDYLEMYTEAGEEAGVPWNVLAAIGQRETRHGTWDAEGVTSGANPWGAAGPMQFGIGGAAGNTWGGEPEQPASEREGVNGFGIDGDGDGMVSVYDPGDAIPAAADYLVAHGAPENIREALFAYNHANWYVNEVLEIAAAYADGDFDVVERERQTAECVVNVAEASLEAPNELVQTVIDFAMAQRGLPYVYGATGPDAYDCSSLMMRAYEQVGVTIPRISQDQWNFGPSIPIGQEQPGDLVFFDISRAGEPPGPGHVGMVIGDNLMIEARGRAYGILTGPYQGEGRAQVLGFTRPLAHEQVREQLGLDG</sequence>
<keyword evidence="5" id="KW-1133">Transmembrane helix</keyword>
<dbReference type="InterPro" id="IPR051794">
    <property type="entry name" value="PG_Endopeptidase_C40"/>
</dbReference>
<name>A0A2T0QDC9_9ACTN</name>
<dbReference type="InterPro" id="IPR023346">
    <property type="entry name" value="Lysozyme-like_dom_sf"/>
</dbReference>
<dbReference type="SUPFAM" id="SSF54001">
    <property type="entry name" value="Cysteine proteinases"/>
    <property type="match status" value="1"/>
</dbReference>
<dbReference type="PANTHER" id="PTHR47359:SF3">
    <property type="entry name" value="NLP_P60 DOMAIN-CONTAINING PROTEIN-RELATED"/>
    <property type="match status" value="1"/>
</dbReference>
<keyword evidence="8" id="KW-1185">Reference proteome</keyword>
<keyword evidence="5" id="KW-0812">Transmembrane</keyword>
<keyword evidence="2" id="KW-0645">Protease</keyword>
<evidence type="ECO:0000313" key="7">
    <source>
        <dbReference type="EMBL" id="PRY01937.1"/>
    </source>
</evidence>
<evidence type="ECO:0000256" key="3">
    <source>
        <dbReference type="ARBA" id="ARBA00022801"/>
    </source>
</evidence>
<evidence type="ECO:0000256" key="1">
    <source>
        <dbReference type="ARBA" id="ARBA00007074"/>
    </source>
</evidence>
<evidence type="ECO:0000313" key="8">
    <source>
        <dbReference type="Proteomes" id="UP000237846"/>
    </source>
</evidence>
<accession>A0A2T0QDC9</accession>
<dbReference type="RefSeq" id="WP_245929823.1">
    <property type="nucleotide sequence ID" value="NZ_PVZC01000001.1"/>
</dbReference>
<keyword evidence="3 7" id="KW-0378">Hydrolase</keyword>
<evidence type="ECO:0000259" key="6">
    <source>
        <dbReference type="PROSITE" id="PS51935"/>
    </source>
</evidence>
<dbReference type="EMBL" id="PVZC01000001">
    <property type="protein sequence ID" value="PRY01937.1"/>
    <property type="molecule type" value="Genomic_DNA"/>
</dbReference>
<dbReference type="Gene3D" id="1.10.530.10">
    <property type="match status" value="1"/>
</dbReference>
<evidence type="ECO:0000256" key="5">
    <source>
        <dbReference type="SAM" id="Phobius"/>
    </source>
</evidence>
<evidence type="ECO:0000256" key="4">
    <source>
        <dbReference type="ARBA" id="ARBA00022807"/>
    </source>
</evidence>
<dbReference type="PANTHER" id="PTHR47359">
    <property type="entry name" value="PEPTIDOGLYCAN DL-ENDOPEPTIDASE CWLO"/>
    <property type="match status" value="1"/>
</dbReference>
<dbReference type="AlphaFoldDB" id="A0A2T0QDC9"/>
<protein>
    <submittedName>
        <fullName evidence="7">Cell wall-associated NlpC family hydrolase</fullName>
    </submittedName>
</protein>
<gene>
    <name evidence="7" type="ORF">CLV72_101535</name>
</gene>
<evidence type="ECO:0000256" key="2">
    <source>
        <dbReference type="ARBA" id="ARBA00022670"/>
    </source>
</evidence>
<dbReference type="SUPFAM" id="SSF53955">
    <property type="entry name" value="Lysozyme-like"/>
    <property type="match status" value="1"/>
</dbReference>
<proteinExistence type="inferred from homology"/>
<comment type="similarity">
    <text evidence="1">Belongs to the peptidase C40 family.</text>
</comment>
<dbReference type="Gene3D" id="3.90.1720.10">
    <property type="entry name" value="endopeptidase domain like (from Nostoc punctiforme)"/>
    <property type="match status" value="1"/>
</dbReference>
<dbReference type="GO" id="GO:0006508">
    <property type="term" value="P:proteolysis"/>
    <property type="evidence" value="ECO:0007669"/>
    <property type="project" value="UniProtKB-KW"/>
</dbReference>
<dbReference type="InterPro" id="IPR000064">
    <property type="entry name" value="NLP_P60_dom"/>
</dbReference>
<dbReference type="InterPro" id="IPR038765">
    <property type="entry name" value="Papain-like_cys_pep_sf"/>
</dbReference>
<comment type="caution">
    <text evidence="7">The sequence shown here is derived from an EMBL/GenBank/DDBJ whole genome shotgun (WGS) entry which is preliminary data.</text>
</comment>
<dbReference type="PROSITE" id="PS51935">
    <property type="entry name" value="NLPC_P60"/>
    <property type="match status" value="1"/>
</dbReference>
<reference evidence="7 8" key="1">
    <citation type="submission" date="2018-03" db="EMBL/GenBank/DDBJ databases">
        <title>Genomic Encyclopedia of Archaeal and Bacterial Type Strains, Phase II (KMG-II): from individual species to whole genera.</title>
        <authorList>
            <person name="Goeker M."/>
        </authorList>
    </citation>
    <scope>NUCLEOTIDE SEQUENCE [LARGE SCALE GENOMIC DNA]</scope>
    <source>
        <strain evidence="7 8">DSM 45601</strain>
    </source>
</reference>